<name>A0A0C9M5H9_9FUNG</name>
<keyword evidence="6" id="KW-0597">Phosphoprotein</keyword>
<comment type="subcellular location">
    <subcellularLocation>
        <location evidence="2">Cytoplasm</location>
    </subcellularLocation>
    <subcellularLocation>
        <location evidence="1">Nucleus</location>
        <location evidence="1">Cajal body</location>
    </subcellularLocation>
    <subcellularLocation>
        <location evidence="3">Nucleus</location>
        <location evidence="3">Nucleolus</location>
    </subcellularLocation>
</comment>
<comment type="catalytic activity">
    <reaction evidence="16">
        <text>a 5'-end (N(2),N(7)-dimethyl 5'-triphosphoguanosine)-ribonucleoside in snRNA + S-adenosyl-L-methionine = a 5'-end (N(2),N(2),N(7)-trimethyl 5'-triphosphoguanosine)-ribonucleoside in snRNA + S-adenosyl-L-homocysteine + H(+)</text>
        <dbReference type="Rhea" id="RHEA:78479"/>
        <dbReference type="Rhea" id="RHEA-COMP:19087"/>
        <dbReference type="Rhea" id="RHEA-COMP:19089"/>
        <dbReference type="ChEBI" id="CHEBI:15378"/>
        <dbReference type="ChEBI" id="CHEBI:57856"/>
        <dbReference type="ChEBI" id="CHEBI:59789"/>
        <dbReference type="ChEBI" id="CHEBI:167623"/>
        <dbReference type="ChEBI" id="CHEBI:172880"/>
    </reaction>
    <physiologicalReaction direction="left-to-right" evidence="16">
        <dbReference type="Rhea" id="RHEA:78480"/>
    </physiologicalReaction>
</comment>
<dbReference type="Gene3D" id="3.40.50.150">
    <property type="entry name" value="Vaccinia Virus protein VP39"/>
    <property type="match status" value="1"/>
</dbReference>
<evidence type="ECO:0000313" key="24">
    <source>
        <dbReference type="EMBL" id="GAN01739.1"/>
    </source>
</evidence>
<comment type="subunit">
    <text evidence="20">May form homooligomers. Interacts with CREBBP/CBP, EED/WAIT1, EP300/P300, NCOA6/PRIP, PPARBP/PBP and SMN.</text>
</comment>
<evidence type="ECO:0000256" key="7">
    <source>
        <dbReference type="ARBA" id="ARBA00022603"/>
    </source>
</evidence>
<feature type="compositionally biased region" description="Basic and acidic residues" evidence="23">
    <location>
        <begin position="207"/>
        <end position="216"/>
    </location>
</feature>
<feature type="compositionally biased region" description="Polar residues" evidence="23">
    <location>
        <begin position="83"/>
        <end position="92"/>
    </location>
</feature>
<dbReference type="OrthoDB" id="194443at2759"/>
<evidence type="ECO:0000256" key="12">
    <source>
        <dbReference type="ARBA" id="ARBA00023242"/>
    </source>
</evidence>
<keyword evidence="25" id="KW-1185">Reference proteome</keyword>
<evidence type="ECO:0000256" key="23">
    <source>
        <dbReference type="SAM" id="MobiDB-lite"/>
    </source>
</evidence>
<feature type="region of interest" description="Disordered" evidence="23">
    <location>
        <begin position="338"/>
        <end position="364"/>
    </location>
</feature>
<dbReference type="EMBL" id="DF836300">
    <property type="protein sequence ID" value="GAN01739.1"/>
    <property type="molecule type" value="Genomic_DNA"/>
</dbReference>
<organism evidence="24">
    <name type="scientific">Mucor ambiguus</name>
    <dbReference type="NCBI Taxonomy" id="91626"/>
    <lineage>
        <taxon>Eukaryota</taxon>
        <taxon>Fungi</taxon>
        <taxon>Fungi incertae sedis</taxon>
        <taxon>Mucoromycota</taxon>
        <taxon>Mucoromycotina</taxon>
        <taxon>Mucoromycetes</taxon>
        <taxon>Mucorales</taxon>
        <taxon>Mucorineae</taxon>
        <taxon>Mucoraceae</taxon>
        <taxon>Mucor</taxon>
    </lineage>
</organism>
<keyword evidence="10" id="KW-0805">Transcription regulation</keyword>
<feature type="compositionally biased region" description="Basic residues" evidence="23">
    <location>
        <begin position="477"/>
        <end position="487"/>
    </location>
</feature>
<dbReference type="CDD" id="cd02440">
    <property type="entry name" value="AdoMet_MTases"/>
    <property type="match status" value="1"/>
</dbReference>
<feature type="region of interest" description="Disordered" evidence="23">
    <location>
        <begin position="435"/>
        <end position="454"/>
    </location>
</feature>
<dbReference type="GO" id="GO:0005730">
    <property type="term" value="C:nucleolus"/>
    <property type="evidence" value="ECO:0007669"/>
    <property type="project" value="UniProtKB-SubCell"/>
</dbReference>
<proteinExistence type="inferred from homology"/>
<keyword evidence="5" id="KW-0963">Cytoplasm</keyword>
<dbReference type="GO" id="GO:0015030">
    <property type="term" value="C:Cajal body"/>
    <property type="evidence" value="ECO:0007669"/>
    <property type="project" value="UniProtKB-SubCell"/>
</dbReference>
<evidence type="ECO:0000256" key="15">
    <source>
        <dbReference type="ARBA" id="ARBA00048740"/>
    </source>
</evidence>
<feature type="region of interest" description="Disordered" evidence="23">
    <location>
        <begin position="48"/>
        <end position="92"/>
    </location>
</feature>
<feature type="compositionally biased region" description="Basic and acidic residues" evidence="23">
    <location>
        <begin position="51"/>
        <end position="65"/>
    </location>
</feature>
<dbReference type="AlphaFoldDB" id="A0A0C9M5H9"/>
<evidence type="ECO:0000256" key="21">
    <source>
        <dbReference type="ARBA" id="ARBA00079339"/>
    </source>
</evidence>
<feature type="compositionally biased region" description="Basic and acidic residues" evidence="23">
    <location>
        <begin position="264"/>
        <end position="274"/>
    </location>
</feature>
<dbReference type="STRING" id="91626.A0A0C9M5H9"/>
<keyword evidence="9" id="KW-0949">S-adenosyl-L-methionine</keyword>
<dbReference type="Pfam" id="PF09445">
    <property type="entry name" value="Methyltransf_15"/>
    <property type="match status" value="1"/>
</dbReference>
<keyword evidence="11" id="KW-0804">Transcription</keyword>
<feature type="region of interest" description="Disordered" evidence="23">
    <location>
        <begin position="249"/>
        <end position="291"/>
    </location>
</feature>
<evidence type="ECO:0000256" key="19">
    <source>
        <dbReference type="ARBA" id="ARBA00057179"/>
    </source>
</evidence>
<dbReference type="Proteomes" id="UP000053815">
    <property type="component" value="Unassembled WGS sequence"/>
</dbReference>
<feature type="region of interest" description="Disordered" evidence="23">
    <location>
        <begin position="107"/>
        <end position="232"/>
    </location>
</feature>
<feature type="compositionally biased region" description="Acidic residues" evidence="23">
    <location>
        <begin position="173"/>
        <end position="184"/>
    </location>
</feature>
<dbReference type="InterPro" id="IPR019012">
    <property type="entry name" value="RNA_cap_Gua-N2-MeTrfase"/>
</dbReference>
<feature type="compositionally biased region" description="Acidic residues" evidence="23">
    <location>
        <begin position="134"/>
        <end position="152"/>
    </location>
</feature>
<protein>
    <recommendedName>
        <fullName evidence="4">Trimethylguanosine synthase</fullName>
    </recommendedName>
    <alternativeName>
        <fullName evidence="18">Cap-specific guanine-N(2) methyltransferase</fullName>
    </alternativeName>
    <alternativeName>
        <fullName evidence="21">Nuclear receptor coactivator 6-interacting protein</fullName>
    </alternativeName>
    <alternativeName>
        <fullName evidence="22">PRIP-interacting protein with methyltransferase motif</fullName>
    </alternativeName>
</protein>
<keyword evidence="8" id="KW-0808">Transferase</keyword>
<evidence type="ECO:0000256" key="8">
    <source>
        <dbReference type="ARBA" id="ARBA00022679"/>
    </source>
</evidence>
<dbReference type="SUPFAM" id="SSF53335">
    <property type="entry name" value="S-adenosyl-L-methionine-dependent methyltransferases"/>
    <property type="match status" value="1"/>
</dbReference>
<dbReference type="PANTHER" id="PTHR14741">
    <property type="entry name" value="S-ADENOSYLMETHIONINE-DEPENDENT METHYLTRANSFERASE RELATED"/>
    <property type="match status" value="1"/>
</dbReference>
<evidence type="ECO:0000256" key="18">
    <source>
        <dbReference type="ARBA" id="ARBA00049790"/>
    </source>
</evidence>
<evidence type="ECO:0000256" key="17">
    <source>
        <dbReference type="ARBA" id="ARBA00049075"/>
    </source>
</evidence>
<evidence type="ECO:0000256" key="20">
    <source>
        <dbReference type="ARBA" id="ARBA00064494"/>
    </source>
</evidence>
<comment type="function">
    <text evidence="19">Catalyzes the 2 serial methylation steps for the conversion of the 7-monomethylguanosine (m(7)G) caps of snRNAs and snoRNAs to a 2,2,7-trimethylguanosine (m(2,2,7)G) cap structure. The enzyme is specific for guanine, and N7 methylation must precede N2 methylation. Hypermethylation of the m7G cap of U snRNAs leads to their concentration in nuclear foci, their colocalization with coilin and the formation of canonical Cajal bodies (CBs). Plays a role in transcriptional regulation.</text>
</comment>
<evidence type="ECO:0000256" key="11">
    <source>
        <dbReference type="ARBA" id="ARBA00023163"/>
    </source>
</evidence>
<evidence type="ECO:0000256" key="1">
    <source>
        <dbReference type="ARBA" id="ARBA00004408"/>
    </source>
</evidence>
<comment type="catalytic activity">
    <reaction evidence="15">
        <text>a 5'-end (N(7)-methyl 5'-triphosphoguanosine)-ribonucleoside in snoRNA + S-adenosyl-L-methionine = a 5'-end (N(2),N(7)-dimethyl 5'-triphosphoguanosine)-ribonucleoside in snoRNA + S-adenosyl-L-homocysteine + H(+)</text>
        <dbReference type="Rhea" id="RHEA:78475"/>
        <dbReference type="Rhea" id="RHEA-COMP:19086"/>
        <dbReference type="Rhea" id="RHEA-COMP:19088"/>
        <dbReference type="ChEBI" id="CHEBI:15378"/>
        <dbReference type="ChEBI" id="CHEBI:57856"/>
        <dbReference type="ChEBI" id="CHEBI:59789"/>
        <dbReference type="ChEBI" id="CHEBI:156461"/>
        <dbReference type="ChEBI" id="CHEBI:172880"/>
    </reaction>
    <physiologicalReaction direction="left-to-right" evidence="15">
        <dbReference type="Rhea" id="RHEA:78476"/>
    </physiologicalReaction>
</comment>
<comment type="similarity">
    <text evidence="13">Belongs to the methyltransferase superfamily. Trimethylguanosine synthase family.</text>
</comment>
<evidence type="ECO:0000256" key="16">
    <source>
        <dbReference type="ARBA" id="ARBA00048763"/>
    </source>
</evidence>
<dbReference type="FunFam" id="3.40.50.150:FF:000066">
    <property type="entry name" value="Trimethylguanosine synthase 1"/>
    <property type="match status" value="1"/>
</dbReference>
<dbReference type="PANTHER" id="PTHR14741:SF32">
    <property type="entry name" value="TRIMETHYLGUANOSINE SYNTHASE"/>
    <property type="match status" value="1"/>
</dbReference>
<evidence type="ECO:0000256" key="22">
    <source>
        <dbReference type="ARBA" id="ARBA00081504"/>
    </source>
</evidence>
<evidence type="ECO:0000256" key="9">
    <source>
        <dbReference type="ARBA" id="ARBA00022691"/>
    </source>
</evidence>
<dbReference type="GO" id="GO:0071164">
    <property type="term" value="F:RNA cap trimethylguanosine synthase activity"/>
    <property type="evidence" value="ECO:0007669"/>
    <property type="project" value="TreeGrafter"/>
</dbReference>
<evidence type="ECO:0000256" key="13">
    <source>
        <dbReference type="ARBA" id="ARBA00025783"/>
    </source>
</evidence>
<dbReference type="GO" id="GO:0005737">
    <property type="term" value="C:cytoplasm"/>
    <property type="evidence" value="ECO:0007669"/>
    <property type="project" value="UniProtKB-SubCell"/>
</dbReference>
<evidence type="ECO:0000313" key="25">
    <source>
        <dbReference type="Proteomes" id="UP000053815"/>
    </source>
</evidence>
<gene>
    <name evidence="24" type="ORF">MAM1_0011d01174</name>
</gene>
<feature type="region of interest" description="Disordered" evidence="23">
    <location>
        <begin position="460"/>
        <end position="488"/>
    </location>
</feature>
<evidence type="ECO:0000256" key="14">
    <source>
        <dbReference type="ARBA" id="ARBA00047418"/>
    </source>
</evidence>
<evidence type="ECO:0000256" key="3">
    <source>
        <dbReference type="ARBA" id="ARBA00004604"/>
    </source>
</evidence>
<comment type="catalytic activity">
    <reaction evidence="14">
        <text>a 5'-end (N(2),N(7)-dimethyl 5'-triphosphoguanosine)-ribonucleoside in snoRNA + S-adenosyl-L-methionine = a 5'-end (N(2),N(2),N(7)-trimethyl 5'-triphosphoguanosine)-ribonucleoside in snoRNA + S-adenosyl-L-homocysteine + H(+)</text>
        <dbReference type="Rhea" id="RHEA:78507"/>
        <dbReference type="Rhea" id="RHEA-COMP:19088"/>
        <dbReference type="Rhea" id="RHEA-COMP:19090"/>
        <dbReference type="ChEBI" id="CHEBI:15378"/>
        <dbReference type="ChEBI" id="CHEBI:57856"/>
        <dbReference type="ChEBI" id="CHEBI:59789"/>
        <dbReference type="ChEBI" id="CHEBI:167623"/>
        <dbReference type="ChEBI" id="CHEBI:172880"/>
    </reaction>
    <physiologicalReaction direction="left-to-right" evidence="14">
        <dbReference type="Rhea" id="RHEA:78508"/>
    </physiologicalReaction>
</comment>
<evidence type="ECO:0000256" key="5">
    <source>
        <dbReference type="ARBA" id="ARBA00022490"/>
    </source>
</evidence>
<evidence type="ECO:0000256" key="4">
    <source>
        <dbReference type="ARBA" id="ARBA00018517"/>
    </source>
</evidence>
<keyword evidence="7" id="KW-0489">Methyltransferase</keyword>
<evidence type="ECO:0000256" key="10">
    <source>
        <dbReference type="ARBA" id="ARBA00023015"/>
    </source>
</evidence>
<reference evidence="24" key="1">
    <citation type="submission" date="2014-09" db="EMBL/GenBank/DDBJ databases">
        <title>Draft genome sequence of an oleaginous Mucoromycotina fungus Mucor ambiguus NBRC6742.</title>
        <authorList>
            <person name="Takeda I."/>
            <person name="Yamane N."/>
            <person name="Morita T."/>
            <person name="Tamano K."/>
            <person name="Machida M."/>
            <person name="Baker S."/>
            <person name="Koike H."/>
        </authorList>
    </citation>
    <scope>NUCLEOTIDE SEQUENCE</scope>
    <source>
        <strain evidence="24">NBRC 6742</strain>
    </source>
</reference>
<evidence type="ECO:0000256" key="2">
    <source>
        <dbReference type="ARBA" id="ARBA00004496"/>
    </source>
</evidence>
<sequence>MPKKIILLDSDSEDQDNVLARALSTVVAANNDGDDDIHEIENFCIPKRRGWRPDETPFHDARDDNIVLSDSDDDGHAQKESSVDSNVSTGGRETSAIYFLSEGEAYDVDGNDDQVENAVKIKRRVVKQDRDKEEEHDEVDEDLIEDEEEEEGCEHAQNIYRKRNTWPNRRDTTEDDSASNEEDKDYAKSTDDEQDMPFTTTNQVNSKNKDKADDWPLKLPGNMSQDEGEGEKNRFMRLTELCRKALQENKEATLASRRSNPASDHLDSNKENDKQPAPFLPNTASTSLEDGETTITTIIATTEEKHQSTDTLVENEDPSETIAELTQETIKVTVEQIRAPESEEQENQNTKSDTSQQEEEEDVTMETVDQEAECTEAVPQLQSALESYVDSAVKERILELKKQLTKNQKAAEEATIDDVLLEVTTLADSLKETLDETENQASEAQPMDEDDKPEEIPIPKAAVRNDPYSGYLAPNARKTKRQKTRKQKITDPSLVYNNVIVSYSQDTMPKDMQKYYFQRYAYFSKFDQGILMDKEGWFSVTPEKIARHIALRCQSDIIIDAFCGCGGNSIQFALTCERVIAIDLDPVKLHCARENAKIYGVADRIEFILGDFFDLAPNLKADCVFLSPPWGGPAYMAEDVYDLKSMIPGDGMNIHKIASNITPNVAFFVPRNTDPQQLAQLAGPGNTCEIEQNSLNGKIKALTAYYGELINYDELEKIEADIAEEELIAKIAQY</sequence>
<comment type="catalytic activity">
    <reaction evidence="17">
        <text>a 5'-end (N(7)-methyl 5'-triphosphoguanosine)-ribonucleoside in snRNA + S-adenosyl-L-methionine = a 5'-end (N(2),N(7)-dimethyl 5'-triphosphoguanosine)-ribonucleoside in snRNA + S-adenosyl-L-homocysteine + H(+)</text>
        <dbReference type="Rhea" id="RHEA:78471"/>
        <dbReference type="Rhea" id="RHEA-COMP:19085"/>
        <dbReference type="Rhea" id="RHEA-COMP:19087"/>
        <dbReference type="ChEBI" id="CHEBI:15378"/>
        <dbReference type="ChEBI" id="CHEBI:57856"/>
        <dbReference type="ChEBI" id="CHEBI:59789"/>
        <dbReference type="ChEBI" id="CHEBI:156461"/>
        <dbReference type="ChEBI" id="CHEBI:172880"/>
    </reaction>
    <physiologicalReaction direction="left-to-right" evidence="17">
        <dbReference type="Rhea" id="RHEA:78472"/>
    </physiologicalReaction>
</comment>
<dbReference type="InterPro" id="IPR029063">
    <property type="entry name" value="SAM-dependent_MTases_sf"/>
</dbReference>
<feature type="compositionally biased region" description="Polar residues" evidence="23">
    <location>
        <begin position="197"/>
        <end position="206"/>
    </location>
</feature>
<accession>A0A0C9M5H9</accession>
<evidence type="ECO:0000256" key="6">
    <source>
        <dbReference type="ARBA" id="ARBA00022553"/>
    </source>
</evidence>
<keyword evidence="12" id="KW-0539">Nucleus</keyword>